<dbReference type="GO" id="GO:0004674">
    <property type="term" value="F:protein serine/threonine kinase activity"/>
    <property type="evidence" value="ECO:0007669"/>
    <property type="project" value="InterPro"/>
</dbReference>
<sequence length="531" mass="58020">MVTFLNDKTETALRGCFFERVVGVASYVGQHAAPILVPLLQQVLAELGLLPKQALCDLVAESAVCLAHPNLWVCTKRATQPRRAGLAAQAGAVRPRGGERGLSGAPQPVGMYKARTSSLAELGLLPKQALCDLVAESAVCLVHPNLWVERAELLLESLAEPIPRKVLDAVLRHGDVDRLVQTLRERRNTRLKRQILRAGCPLQAPPSPRRVCSPRTRKWGRAPATARVNDLVTLPSHRNLFGSCSDDGTVRLWDAQRLQGHAHINRARVNDLVTLPSHKNMFGSCSDDGTVRLWDAQRLQGHAHINRARVNDLVTLPSHKNLFGSCSDDGTVRLWDAQRLQGHAHINRARVNDLVTLPSHRNVFGSCSDDRTVRLWDAQRLQGHAHINRARVNDLVTLPSHRNLFGSCSDDGTVRLWDAQRLQGHAHINRARVNDLVTLPSHRNLFGSCSDDGTVRLWDAQRLQGHAHINRSAGPVVSLAACEGGQSLVAATQEGSIFVLRSAGPVVSLAACEGGQSLVAATQEGSIFVLR</sequence>
<dbReference type="PANTHER" id="PTHR17583:SF0">
    <property type="entry name" value="PHOSPHOINOSITIDE 3-KINASE REGULATORY SUBUNIT 4"/>
    <property type="match status" value="1"/>
</dbReference>
<keyword evidence="2" id="KW-0853">WD repeat</keyword>
<evidence type="ECO:0000256" key="1">
    <source>
        <dbReference type="ARBA" id="ARBA00012513"/>
    </source>
</evidence>
<dbReference type="SMART" id="SM00320">
    <property type="entry name" value="WD40"/>
    <property type="match status" value="7"/>
</dbReference>
<dbReference type="InterPro" id="IPR036322">
    <property type="entry name" value="WD40_repeat_dom_sf"/>
</dbReference>
<evidence type="ECO:0000256" key="2">
    <source>
        <dbReference type="ARBA" id="ARBA00022574"/>
    </source>
</evidence>
<evidence type="ECO:0000313" key="10">
    <source>
        <dbReference type="Proteomes" id="UP000037510"/>
    </source>
</evidence>
<gene>
    <name evidence="9" type="ORF">OBRU01_03961</name>
</gene>
<evidence type="ECO:0000256" key="4">
    <source>
        <dbReference type="ARBA" id="ARBA00022737"/>
    </source>
</evidence>
<keyword evidence="7" id="KW-0067">ATP-binding</keyword>
<accession>A0A0L7LBY1</accession>
<keyword evidence="4" id="KW-0677">Repeat</keyword>
<dbReference type="CDD" id="cd00200">
    <property type="entry name" value="WD40"/>
    <property type="match status" value="1"/>
</dbReference>
<dbReference type="InterPro" id="IPR055231">
    <property type="entry name" value="2AA_helical"/>
</dbReference>
<evidence type="ECO:0000259" key="8">
    <source>
        <dbReference type="Pfam" id="PF22956"/>
    </source>
</evidence>
<dbReference type="GO" id="GO:0034271">
    <property type="term" value="C:phosphatidylinositol 3-kinase complex, class III, type I"/>
    <property type="evidence" value="ECO:0007669"/>
    <property type="project" value="TreeGrafter"/>
</dbReference>
<dbReference type="InterPro" id="IPR045162">
    <property type="entry name" value="Vps15-like"/>
</dbReference>
<keyword evidence="5" id="KW-0547">Nucleotide-binding</keyword>
<evidence type="ECO:0000256" key="6">
    <source>
        <dbReference type="ARBA" id="ARBA00022777"/>
    </source>
</evidence>
<organism evidence="9 10">
    <name type="scientific">Operophtera brumata</name>
    <name type="common">Winter moth</name>
    <name type="synonym">Phalaena brumata</name>
    <dbReference type="NCBI Taxonomy" id="104452"/>
    <lineage>
        <taxon>Eukaryota</taxon>
        <taxon>Metazoa</taxon>
        <taxon>Ecdysozoa</taxon>
        <taxon>Arthropoda</taxon>
        <taxon>Hexapoda</taxon>
        <taxon>Insecta</taxon>
        <taxon>Pterygota</taxon>
        <taxon>Neoptera</taxon>
        <taxon>Endopterygota</taxon>
        <taxon>Lepidoptera</taxon>
        <taxon>Glossata</taxon>
        <taxon>Ditrysia</taxon>
        <taxon>Geometroidea</taxon>
        <taxon>Geometridae</taxon>
        <taxon>Larentiinae</taxon>
        <taxon>Operophtera</taxon>
    </lineage>
</organism>
<reference evidence="9 10" key="1">
    <citation type="journal article" date="2015" name="Genome Biol. Evol.">
        <title>The genome of winter moth (Operophtera brumata) provides a genomic perspective on sexual dimorphism and phenology.</title>
        <authorList>
            <person name="Derks M.F."/>
            <person name="Smit S."/>
            <person name="Salis L."/>
            <person name="Schijlen E."/>
            <person name="Bossers A."/>
            <person name="Mateman C."/>
            <person name="Pijl A.S."/>
            <person name="de Ridder D."/>
            <person name="Groenen M.A."/>
            <person name="Visser M.E."/>
            <person name="Megens H.J."/>
        </authorList>
    </citation>
    <scope>NUCLEOTIDE SEQUENCE [LARGE SCALE GENOMIC DNA]</scope>
    <source>
        <strain evidence="9">WM2013NL</strain>
        <tissue evidence="9">Head and thorax</tissue>
    </source>
</reference>
<dbReference type="GO" id="GO:0000166">
    <property type="term" value="F:nucleotide binding"/>
    <property type="evidence" value="ECO:0007669"/>
    <property type="project" value="UniProtKB-KW"/>
</dbReference>
<dbReference type="InterPro" id="IPR001680">
    <property type="entry name" value="WD40_rpt"/>
</dbReference>
<dbReference type="PRINTS" id="PR00320">
    <property type="entry name" value="GPROTEINBRPT"/>
</dbReference>
<dbReference type="Pfam" id="PF00400">
    <property type="entry name" value="WD40"/>
    <property type="match status" value="6"/>
</dbReference>
<dbReference type="EMBL" id="JTDY01001778">
    <property type="protein sequence ID" value="KOB72905.1"/>
    <property type="molecule type" value="Genomic_DNA"/>
</dbReference>
<evidence type="ECO:0000313" key="9">
    <source>
        <dbReference type="EMBL" id="KOB72905.1"/>
    </source>
</evidence>
<keyword evidence="3" id="KW-0808">Transferase</keyword>
<dbReference type="AlphaFoldDB" id="A0A0L7LBY1"/>
<evidence type="ECO:0000256" key="3">
    <source>
        <dbReference type="ARBA" id="ARBA00022679"/>
    </source>
</evidence>
<dbReference type="Pfam" id="PF22956">
    <property type="entry name" value="VPS15-like_hel"/>
    <property type="match status" value="1"/>
</dbReference>
<dbReference type="SUPFAM" id="SSF50978">
    <property type="entry name" value="WD40 repeat-like"/>
    <property type="match status" value="1"/>
</dbReference>
<evidence type="ECO:0000256" key="5">
    <source>
        <dbReference type="ARBA" id="ARBA00022741"/>
    </source>
</evidence>
<comment type="caution">
    <text evidence="9">The sequence shown here is derived from an EMBL/GenBank/DDBJ whole genome shotgun (WGS) entry which is preliminary data.</text>
</comment>
<feature type="domain" description="Phosphatase 2A Regulatory Subunit A helical" evidence="8">
    <location>
        <begin position="1"/>
        <end position="45"/>
    </location>
</feature>
<dbReference type="EC" id="2.7.11.1" evidence="1"/>
<keyword evidence="6 9" id="KW-0418">Kinase</keyword>
<dbReference type="GO" id="GO:0005770">
    <property type="term" value="C:late endosome"/>
    <property type="evidence" value="ECO:0007669"/>
    <property type="project" value="TreeGrafter"/>
</dbReference>
<evidence type="ECO:0000256" key="7">
    <source>
        <dbReference type="ARBA" id="ARBA00022840"/>
    </source>
</evidence>
<name>A0A0L7LBY1_OPEBR</name>
<dbReference type="STRING" id="104452.A0A0L7LBY1"/>
<dbReference type="Gene3D" id="2.130.10.10">
    <property type="entry name" value="YVTN repeat-like/Quinoprotein amine dehydrogenase"/>
    <property type="match status" value="2"/>
</dbReference>
<proteinExistence type="predicted"/>
<dbReference type="GO" id="GO:0016236">
    <property type="term" value="P:macroautophagy"/>
    <property type="evidence" value="ECO:0007669"/>
    <property type="project" value="InterPro"/>
</dbReference>
<dbReference type="Proteomes" id="UP000037510">
    <property type="component" value="Unassembled WGS sequence"/>
</dbReference>
<dbReference type="InterPro" id="IPR020472">
    <property type="entry name" value="WD40_PAC1"/>
</dbReference>
<dbReference type="GO" id="GO:0045324">
    <property type="term" value="P:late endosome to vacuole transport"/>
    <property type="evidence" value="ECO:0007669"/>
    <property type="project" value="InterPro"/>
</dbReference>
<keyword evidence="10" id="KW-1185">Reference proteome</keyword>
<dbReference type="InterPro" id="IPR015943">
    <property type="entry name" value="WD40/YVTN_repeat-like_dom_sf"/>
</dbReference>
<protein>
    <recommendedName>
        <fullName evidence="1">non-specific serine/threonine protein kinase</fullName>
        <ecNumber evidence="1">2.7.11.1</ecNumber>
    </recommendedName>
</protein>
<dbReference type="GO" id="GO:0034272">
    <property type="term" value="C:phosphatidylinositol 3-kinase complex, class III, type II"/>
    <property type="evidence" value="ECO:0007669"/>
    <property type="project" value="TreeGrafter"/>
</dbReference>
<dbReference type="GO" id="GO:0006623">
    <property type="term" value="P:protein targeting to vacuole"/>
    <property type="evidence" value="ECO:0007669"/>
    <property type="project" value="TreeGrafter"/>
</dbReference>
<dbReference type="GO" id="GO:0071561">
    <property type="term" value="C:nucleus-vacuole junction"/>
    <property type="evidence" value="ECO:0007669"/>
    <property type="project" value="TreeGrafter"/>
</dbReference>
<dbReference type="PANTHER" id="PTHR17583">
    <property type="entry name" value="PHOSPHOINOSITIDE 3-KINASE REGULATORY SUBUNIT 4"/>
    <property type="match status" value="1"/>
</dbReference>